<reference evidence="1 2" key="1">
    <citation type="submission" date="2016-05" db="EMBL/GenBank/DDBJ databases">
        <title>A degradative enzymes factory behind the ericoid mycorrhizal symbiosis.</title>
        <authorList>
            <consortium name="DOE Joint Genome Institute"/>
            <person name="Martino E."/>
            <person name="Morin E."/>
            <person name="Grelet G."/>
            <person name="Kuo A."/>
            <person name="Kohler A."/>
            <person name="Daghino S."/>
            <person name="Barry K."/>
            <person name="Choi C."/>
            <person name="Cichocki N."/>
            <person name="Clum A."/>
            <person name="Copeland A."/>
            <person name="Hainaut M."/>
            <person name="Haridas S."/>
            <person name="Labutti K."/>
            <person name="Lindquist E."/>
            <person name="Lipzen A."/>
            <person name="Khouja H.-R."/>
            <person name="Murat C."/>
            <person name="Ohm R."/>
            <person name="Olson A."/>
            <person name="Spatafora J."/>
            <person name="Veneault-Fourrey C."/>
            <person name="Henrissat B."/>
            <person name="Grigoriev I."/>
            <person name="Martin F."/>
            <person name="Perotto S."/>
        </authorList>
    </citation>
    <scope>NUCLEOTIDE SEQUENCE [LARGE SCALE GENOMIC DNA]</scope>
    <source>
        <strain evidence="1 2">UAMH 7357</strain>
    </source>
</reference>
<name>A0A2J6Q7T8_9HELO</name>
<evidence type="ECO:0000313" key="1">
    <source>
        <dbReference type="EMBL" id="PMD22331.1"/>
    </source>
</evidence>
<dbReference type="OrthoDB" id="3531267at2759"/>
<dbReference type="EMBL" id="KZ613478">
    <property type="protein sequence ID" value="PMD22331.1"/>
    <property type="molecule type" value="Genomic_DNA"/>
</dbReference>
<evidence type="ECO:0000313" key="2">
    <source>
        <dbReference type="Proteomes" id="UP000235672"/>
    </source>
</evidence>
<proteinExistence type="predicted"/>
<protein>
    <recommendedName>
        <fullName evidence="3">Heterokaryon incompatibility domain-containing protein</fullName>
    </recommendedName>
</protein>
<accession>A0A2J6Q7T8</accession>
<feature type="non-terminal residue" evidence="1">
    <location>
        <position position="235"/>
    </location>
</feature>
<feature type="non-terminal residue" evidence="1">
    <location>
        <position position="1"/>
    </location>
</feature>
<dbReference type="AlphaFoldDB" id="A0A2J6Q7T8"/>
<dbReference type="PANTHER" id="PTHR33112">
    <property type="entry name" value="DOMAIN PROTEIN, PUTATIVE-RELATED"/>
    <property type="match status" value="1"/>
</dbReference>
<dbReference type="STRING" id="1745343.A0A2J6Q7T8"/>
<dbReference type="Proteomes" id="UP000235672">
    <property type="component" value="Unassembled WGS sequence"/>
</dbReference>
<sequence>VVRDYIRHDSLDFATQFGTQPILPLLTRAWTLQEHLLATKIVHFMPAEVVWECRSSIKCECGDFQDPSGPAIYTGPGKRFKSKYHEIARWGSRSERLKFWAGISIHYSARKITFPSDRLPALSSIARHFDRPGILGRYLAGLWEESLPRSLLWWSFYSPEESKDKRTHWRDLTYSAPTWSWLSIEGRVTFPGFETESTLAATVLRVSYTLETNDLYGPVSNATLRVSGVMVEVHI</sequence>
<organism evidence="1 2">
    <name type="scientific">Hyaloscypha hepaticicola</name>
    <dbReference type="NCBI Taxonomy" id="2082293"/>
    <lineage>
        <taxon>Eukaryota</taxon>
        <taxon>Fungi</taxon>
        <taxon>Dikarya</taxon>
        <taxon>Ascomycota</taxon>
        <taxon>Pezizomycotina</taxon>
        <taxon>Leotiomycetes</taxon>
        <taxon>Helotiales</taxon>
        <taxon>Hyaloscyphaceae</taxon>
        <taxon>Hyaloscypha</taxon>
    </lineage>
</organism>
<dbReference type="PANTHER" id="PTHR33112:SF16">
    <property type="entry name" value="HETEROKARYON INCOMPATIBILITY DOMAIN-CONTAINING PROTEIN"/>
    <property type="match status" value="1"/>
</dbReference>
<gene>
    <name evidence="1" type="ORF">NA56DRAFT_538432</name>
</gene>
<evidence type="ECO:0008006" key="3">
    <source>
        <dbReference type="Google" id="ProtNLM"/>
    </source>
</evidence>
<keyword evidence="2" id="KW-1185">Reference proteome</keyword>